<feature type="domain" description="GAF" evidence="2">
    <location>
        <begin position="254"/>
        <end position="396"/>
    </location>
</feature>
<evidence type="ECO:0000259" key="2">
    <source>
        <dbReference type="SMART" id="SM00065"/>
    </source>
</evidence>
<dbReference type="EMBL" id="QYYA01000001">
    <property type="protein sequence ID" value="RJG19807.1"/>
    <property type="molecule type" value="Genomic_DNA"/>
</dbReference>
<organism evidence="3 4">
    <name type="scientific">Alcanivorax profundi</name>
    <dbReference type="NCBI Taxonomy" id="2338368"/>
    <lineage>
        <taxon>Bacteria</taxon>
        <taxon>Pseudomonadati</taxon>
        <taxon>Pseudomonadota</taxon>
        <taxon>Gammaproteobacteria</taxon>
        <taxon>Oceanospirillales</taxon>
        <taxon>Alcanivoracaceae</taxon>
        <taxon>Alcanivorax</taxon>
    </lineage>
</organism>
<dbReference type="SUPFAM" id="SSF55781">
    <property type="entry name" value="GAF domain-like"/>
    <property type="match status" value="1"/>
</dbReference>
<proteinExistence type="predicted"/>
<dbReference type="InterPro" id="IPR029016">
    <property type="entry name" value="GAF-like_dom_sf"/>
</dbReference>
<feature type="transmembrane region" description="Helical" evidence="1">
    <location>
        <begin position="132"/>
        <end position="152"/>
    </location>
</feature>
<comment type="caution">
    <text evidence="3">The sequence shown here is derived from an EMBL/GenBank/DDBJ whole genome shotgun (WGS) entry which is preliminary data.</text>
</comment>
<dbReference type="RefSeq" id="WP_022984227.1">
    <property type="nucleotide sequence ID" value="NZ_QYYA01000001.1"/>
</dbReference>
<feature type="transmembrane region" description="Helical" evidence="1">
    <location>
        <begin position="159"/>
        <end position="177"/>
    </location>
</feature>
<keyword evidence="1" id="KW-0472">Membrane</keyword>
<gene>
    <name evidence="3" type="ORF">D4A39_02870</name>
</gene>
<reference evidence="3 4" key="1">
    <citation type="submission" date="2018-09" db="EMBL/GenBank/DDBJ databases">
        <title>Alcanivorax profundi sp. nov., isolated from 1000 m-depth seawater of the Mariana Trench.</title>
        <authorList>
            <person name="Liu J."/>
        </authorList>
    </citation>
    <scope>NUCLEOTIDE SEQUENCE [LARGE SCALE GENOMIC DNA]</scope>
    <source>
        <strain evidence="3 4">MTEO17</strain>
    </source>
</reference>
<dbReference type="Pfam" id="PF13185">
    <property type="entry name" value="GAF_2"/>
    <property type="match status" value="1"/>
</dbReference>
<dbReference type="InterPro" id="IPR003018">
    <property type="entry name" value="GAF"/>
</dbReference>
<evidence type="ECO:0000256" key="1">
    <source>
        <dbReference type="SAM" id="Phobius"/>
    </source>
</evidence>
<evidence type="ECO:0000313" key="4">
    <source>
        <dbReference type="Proteomes" id="UP000283734"/>
    </source>
</evidence>
<dbReference type="OrthoDB" id="6080595at2"/>
<sequence length="407" mass="45780">MATDMSDALTEQQVNTLRQSLNTTMVNFDPAREKHYLAYAYRRARVLIHQSVYLLTGIYLLVVLPVMVLIRSEEMTLWRNFGVYPIALALMGLWASTRLSWLKPLAVAIMYLSLGLSISGALLGAIYLNGSFAGQIAAFETIYLLIIGFSILRLPPRQTLITCLVALAIALLGSLALHVSLPLLPMMLFFAIPLIICTVNGYILDVGARRNFANHLLLDNESRQLRLWREQVERDTYRQQQLNHFMEKIAGNLTSAELLQKVLGYLVDQINAKAGAAYILEEERLIRHASWGLSAQAEERKNLQRDESLLGAALQQKIPLQQHSVPEGYLDLEVGEGKRVPGAVLLWPLHQGEQPLGIIEVASSHSFEESDMALLNELHRPLAFALQSAQRREEFLQRMQEKQSRSG</sequence>
<dbReference type="SMART" id="SM00065">
    <property type="entry name" value="GAF"/>
    <property type="match status" value="1"/>
</dbReference>
<keyword evidence="4" id="KW-1185">Reference proteome</keyword>
<feature type="transmembrane region" description="Helical" evidence="1">
    <location>
        <begin position="107"/>
        <end position="126"/>
    </location>
</feature>
<dbReference type="Gene3D" id="3.30.450.40">
    <property type="match status" value="1"/>
</dbReference>
<feature type="transmembrane region" description="Helical" evidence="1">
    <location>
        <begin position="183"/>
        <end position="204"/>
    </location>
</feature>
<keyword evidence="1" id="KW-1133">Transmembrane helix</keyword>
<keyword evidence="1" id="KW-0812">Transmembrane</keyword>
<dbReference type="AlphaFoldDB" id="A0A418Y2P3"/>
<protein>
    <submittedName>
        <fullName evidence="3">GAF domain-containing protein</fullName>
    </submittedName>
</protein>
<accession>A0A418Y2P3</accession>
<name>A0A418Y2P3_9GAMM</name>
<feature type="transmembrane region" description="Helical" evidence="1">
    <location>
        <begin position="76"/>
        <end position="95"/>
    </location>
</feature>
<feature type="transmembrane region" description="Helical" evidence="1">
    <location>
        <begin position="52"/>
        <end position="70"/>
    </location>
</feature>
<dbReference type="Proteomes" id="UP000283734">
    <property type="component" value="Unassembled WGS sequence"/>
</dbReference>
<evidence type="ECO:0000313" key="3">
    <source>
        <dbReference type="EMBL" id="RJG19807.1"/>
    </source>
</evidence>